<evidence type="ECO:0000313" key="1">
    <source>
        <dbReference type="EMBL" id="KAI5399698.1"/>
    </source>
</evidence>
<proteinExistence type="predicted"/>
<name>A0A9D5A9M8_PEA</name>
<reference evidence="1 2" key="1">
    <citation type="journal article" date="2022" name="Nat. Genet.">
        <title>Improved pea reference genome and pan-genome highlight genomic features and evolutionary characteristics.</title>
        <authorList>
            <person name="Yang T."/>
            <person name="Liu R."/>
            <person name="Luo Y."/>
            <person name="Hu S."/>
            <person name="Wang D."/>
            <person name="Wang C."/>
            <person name="Pandey M.K."/>
            <person name="Ge S."/>
            <person name="Xu Q."/>
            <person name="Li N."/>
            <person name="Li G."/>
            <person name="Huang Y."/>
            <person name="Saxena R.K."/>
            <person name="Ji Y."/>
            <person name="Li M."/>
            <person name="Yan X."/>
            <person name="He Y."/>
            <person name="Liu Y."/>
            <person name="Wang X."/>
            <person name="Xiang C."/>
            <person name="Varshney R.K."/>
            <person name="Ding H."/>
            <person name="Gao S."/>
            <person name="Zong X."/>
        </authorList>
    </citation>
    <scope>NUCLEOTIDE SEQUENCE [LARGE SCALE GENOMIC DNA]</scope>
    <source>
        <strain evidence="1 2">cv. Zhongwan 6</strain>
    </source>
</reference>
<accession>A0A9D5A9M8</accession>
<dbReference type="Gramene" id="Psat06G0487100-T1">
    <property type="protein sequence ID" value="KAI5399698.1"/>
    <property type="gene ID" value="KIW84_064871"/>
</dbReference>
<evidence type="ECO:0000313" key="2">
    <source>
        <dbReference type="Proteomes" id="UP001058974"/>
    </source>
</evidence>
<keyword evidence="2" id="KW-1185">Reference proteome</keyword>
<organism evidence="1 2">
    <name type="scientific">Pisum sativum</name>
    <name type="common">Garden pea</name>
    <name type="synonym">Lathyrus oleraceus</name>
    <dbReference type="NCBI Taxonomy" id="3888"/>
    <lineage>
        <taxon>Eukaryota</taxon>
        <taxon>Viridiplantae</taxon>
        <taxon>Streptophyta</taxon>
        <taxon>Embryophyta</taxon>
        <taxon>Tracheophyta</taxon>
        <taxon>Spermatophyta</taxon>
        <taxon>Magnoliopsida</taxon>
        <taxon>eudicotyledons</taxon>
        <taxon>Gunneridae</taxon>
        <taxon>Pentapetalae</taxon>
        <taxon>rosids</taxon>
        <taxon>fabids</taxon>
        <taxon>Fabales</taxon>
        <taxon>Fabaceae</taxon>
        <taxon>Papilionoideae</taxon>
        <taxon>50 kb inversion clade</taxon>
        <taxon>NPAAA clade</taxon>
        <taxon>Hologalegina</taxon>
        <taxon>IRL clade</taxon>
        <taxon>Fabeae</taxon>
        <taxon>Lathyrus</taxon>
    </lineage>
</organism>
<protein>
    <submittedName>
        <fullName evidence="1">Uncharacterized protein</fullName>
    </submittedName>
</protein>
<comment type="caution">
    <text evidence="1">The sequence shown here is derived from an EMBL/GenBank/DDBJ whole genome shotgun (WGS) entry which is preliminary data.</text>
</comment>
<dbReference type="Proteomes" id="UP001058974">
    <property type="component" value="Chromosome 6"/>
</dbReference>
<dbReference type="AlphaFoldDB" id="A0A9D5A9M8"/>
<sequence length="149" mass="16560">MIYGKSEPTNIYEVKALLYVQEAQMDKYHQQLTTPSATTNIVNSMNNKFSAKTGIGNGNFQHQRARGHGFRGRGQARQRENYTQVTPFLAHQDMLQIPYGLESQTWFADSGASHHITFLSSNLQQVHSSVCPNEVLVGNGHSLAVHSTG</sequence>
<dbReference type="EMBL" id="JAMSHJ010000006">
    <property type="protein sequence ID" value="KAI5399698.1"/>
    <property type="molecule type" value="Genomic_DNA"/>
</dbReference>
<gene>
    <name evidence="1" type="ORF">KIW84_064871</name>
</gene>